<feature type="domain" description="EF-hand" evidence="2">
    <location>
        <begin position="298"/>
        <end position="327"/>
    </location>
</feature>
<gene>
    <name evidence="3" type="ORF">RMAR1173_LOCUS19874</name>
</gene>
<organism evidence="3">
    <name type="scientific">Rhizochromulina marina</name>
    <dbReference type="NCBI Taxonomy" id="1034831"/>
    <lineage>
        <taxon>Eukaryota</taxon>
        <taxon>Sar</taxon>
        <taxon>Stramenopiles</taxon>
        <taxon>Ochrophyta</taxon>
        <taxon>Dictyochophyceae</taxon>
        <taxon>Rhizochromulinales</taxon>
        <taxon>Rhizochromulina</taxon>
    </lineage>
</organism>
<feature type="compositionally biased region" description="Gly residues" evidence="1">
    <location>
        <begin position="43"/>
        <end position="53"/>
    </location>
</feature>
<dbReference type="GO" id="GO:0005509">
    <property type="term" value="F:calcium ion binding"/>
    <property type="evidence" value="ECO:0007669"/>
    <property type="project" value="InterPro"/>
</dbReference>
<feature type="compositionally biased region" description="Low complexity" evidence="1">
    <location>
        <begin position="27"/>
        <end position="37"/>
    </location>
</feature>
<proteinExistence type="predicted"/>
<evidence type="ECO:0000259" key="2">
    <source>
        <dbReference type="PROSITE" id="PS50222"/>
    </source>
</evidence>
<feature type="compositionally biased region" description="Basic and acidic residues" evidence="1">
    <location>
        <begin position="15"/>
        <end position="24"/>
    </location>
</feature>
<sequence length="355" mass="36957">MAAVSSTSSPASCVDPKDQEDAQHGDAAVVSPPSVVALQTPKGQGGVGGGGNADGSTPQVAAGEAEQHRGGLVVDEALASHQQASSGQQDNPEQKQEVAEEPGAEATTRRESGGEEETSEAGQGAQVKELGPELGASGVGEEPEPGEDADDTFGEQVPSELQMVITMQKRASIIVNELGDSDDDDVEDEEEVTPAGAEGVAAVEDRRPTSALETPPVEARESSRSLGAAEDKSSESRSEPPTSDAYHQAIDEMEVTDELLELCFRNLNDGDMEGTLNPMQLSIIVRLITSEHNLFTEMKWFSAFDTDGIGGVSMEEFKQGIRNLQSNGLAAGAGVTVPGVIDALKTYSASSSFAL</sequence>
<dbReference type="InterPro" id="IPR011992">
    <property type="entry name" value="EF-hand-dom_pair"/>
</dbReference>
<name>A0A7S2ST25_9STRA</name>
<feature type="compositionally biased region" description="Polar residues" evidence="1">
    <location>
        <begin position="80"/>
        <end position="91"/>
    </location>
</feature>
<dbReference type="AlphaFoldDB" id="A0A7S2ST25"/>
<feature type="region of interest" description="Disordered" evidence="1">
    <location>
        <begin position="178"/>
        <end position="246"/>
    </location>
</feature>
<dbReference type="InterPro" id="IPR002048">
    <property type="entry name" value="EF_hand_dom"/>
</dbReference>
<accession>A0A7S2ST25</accession>
<dbReference type="SUPFAM" id="SSF47473">
    <property type="entry name" value="EF-hand"/>
    <property type="match status" value="1"/>
</dbReference>
<feature type="compositionally biased region" description="Acidic residues" evidence="1">
    <location>
        <begin position="141"/>
        <end position="153"/>
    </location>
</feature>
<feature type="region of interest" description="Disordered" evidence="1">
    <location>
        <begin position="1"/>
        <end position="160"/>
    </location>
</feature>
<protein>
    <recommendedName>
        <fullName evidence="2">EF-hand domain-containing protein</fullName>
    </recommendedName>
</protein>
<feature type="compositionally biased region" description="Polar residues" evidence="1">
    <location>
        <begin position="1"/>
        <end position="11"/>
    </location>
</feature>
<feature type="compositionally biased region" description="Acidic residues" evidence="1">
    <location>
        <begin position="179"/>
        <end position="192"/>
    </location>
</feature>
<reference evidence="3" key="1">
    <citation type="submission" date="2021-01" db="EMBL/GenBank/DDBJ databases">
        <authorList>
            <person name="Corre E."/>
            <person name="Pelletier E."/>
            <person name="Niang G."/>
            <person name="Scheremetjew M."/>
            <person name="Finn R."/>
            <person name="Kale V."/>
            <person name="Holt S."/>
            <person name="Cochrane G."/>
            <person name="Meng A."/>
            <person name="Brown T."/>
            <person name="Cohen L."/>
        </authorList>
    </citation>
    <scope>NUCLEOTIDE SEQUENCE</scope>
    <source>
        <strain evidence="3">CCMP1243</strain>
    </source>
</reference>
<dbReference type="EMBL" id="HBHJ01030048">
    <property type="protein sequence ID" value="CAD9708882.1"/>
    <property type="molecule type" value="Transcribed_RNA"/>
</dbReference>
<evidence type="ECO:0000313" key="3">
    <source>
        <dbReference type="EMBL" id="CAD9708882.1"/>
    </source>
</evidence>
<dbReference type="PROSITE" id="PS50222">
    <property type="entry name" value="EF_HAND_2"/>
    <property type="match status" value="1"/>
</dbReference>
<feature type="compositionally biased region" description="Basic and acidic residues" evidence="1">
    <location>
        <begin position="218"/>
        <end position="238"/>
    </location>
</feature>
<evidence type="ECO:0000256" key="1">
    <source>
        <dbReference type="SAM" id="MobiDB-lite"/>
    </source>
</evidence>